<accession>A0A370CIC7</accession>
<proteinExistence type="predicted"/>
<protein>
    <submittedName>
        <fullName evidence="1">Uncharacterized protein</fullName>
    </submittedName>
</protein>
<reference evidence="1 2" key="2">
    <citation type="journal article" date="2018" name="J. Invertebr. Pathol.">
        <title>'Candidatus Aquirickettsiella gammari' (Gammaproteobacteria: Legionellales: Coxiellaceae): A bacterial pathogen of the freshwater crustacean Gammarus fossarum (Malacostraca: Amphipoda).</title>
        <authorList>
            <person name="Bojko J."/>
            <person name="Dunn A.M."/>
            <person name="Stebbing P.D."/>
            <person name="van Aerle R."/>
            <person name="Bacela-Spychalska K."/>
            <person name="Bean T.P."/>
            <person name="Urrutia A."/>
            <person name="Stentiford G.D."/>
        </authorList>
    </citation>
    <scope>NUCLEOTIDE SEQUENCE [LARGE SCALE GENOMIC DNA]</scope>
    <source>
        <strain evidence="1">RA15029</strain>
    </source>
</reference>
<name>A0A370CIC7_9COXI</name>
<dbReference type="EMBL" id="NMOS02000006">
    <property type="protein sequence ID" value="RDH40612.1"/>
    <property type="molecule type" value="Genomic_DNA"/>
</dbReference>
<dbReference type="AlphaFoldDB" id="A0A370CIC7"/>
<dbReference type="Proteomes" id="UP000226429">
    <property type="component" value="Unassembled WGS sequence"/>
</dbReference>
<sequence length="178" mass="20523">MTNKLEFELSLEQLFAQLNELTDTPYTSQQAYLFLLRRWGYFEVSIQETEENKKSEDGSSTITTQNTANLIQIENAYLIRDYGSCLKTSAGEYYPSYATTGRLLNAVKKIIYLLNQRGAKQLKFDGLAVAKCMAWIECKKYQIKVSNFTADTKTQLLQDRLSRLECLRDIVHSYPSKQ</sequence>
<keyword evidence="2" id="KW-1185">Reference proteome</keyword>
<reference evidence="1 2" key="1">
    <citation type="journal article" date="2017" name="Int. J. Syst. Evol. Microbiol.">
        <title>Aquarickettsiella crustaci n. gen. n. sp. (Gammaproteobacteria: Legionellales: Coxiellaceae); a bacterial pathogen of the freshwater crustacean: Gammarus fossarum (Malacostraca: Amphipoda).</title>
        <authorList>
            <person name="Bojko J."/>
            <person name="Dunn A.M."/>
            <person name="Stebbing P.D."/>
            <person name="Van Aerle R."/>
            <person name="Bacela-Spychalska K."/>
            <person name="Bean T.P."/>
            <person name="Stentiford G.D."/>
        </authorList>
    </citation>
    <scope>NUCLEOTIDE SEQUENCE [LARGE SCALE GENOMIC DNA]</scope>
    <source>
        <strain evidence="1">RA15029</strain>
    </source>
</reference>
<comment type="caution">
    <text evidence="1">The sequence shown here is derived from an EMBL/GenBank/DDBJ whole genome shotgun (WGS) entry which is preliminary data.</text>
</comment>
<gene>
    <name evidence="1" type="ORF">CFE62_003030</name>
</gene>
<organism evidence="1 2">
    <name type="scientific">Candidatus Aquirickettsiella gammari</name>
    <dbReference type="NCBI Taxonomy" id="2016198"/>
    <lineage>
        <taxon>Bacteria</taxon>
        <taxon>Pseudomonadati</taxon>
        <taxon>Pseudomonadota</taxon>
        <taxon>Gammaproteobacteria</taxon>
        <taxon>Legionellales</taxon>
        <taxon>Coxiellaceae</taxon>
        <taxon>Candidatus Aquirickettsiella</taxon>
    </lineage>
</organism>
<evidence type="ECO:0000313" key="1">
    <source>
        <dbReference type="EMBL" id="RDH40612.1"/>
    </source>
</evidence>
<evidence type="ECO:0000313" key="2">
    <source>
        <dbReference type="Proteomes" id="UP000226429"/>
    </source>
</evidence>